<keyword evidence="2" id="KW-1185">Reference proteome</keyword>
<organism evidence="1 2">
    <name type="scientific">Coprinellus micaceus</name>
    <name type="common">Glistening ink-cap mushroom</name>
    <name type="synonym">Coprinus micaceus</name>
    <dbReference type="NCBI Taxonomy" id="71717"/>
    <lineage>
        <taxon>Eukaryota</taxon>
        <taxon>Fungi</taxon>
        <taxon>Dikarya</taxon>
        <taxon>Basidiomycota</taxon>
        <taxon>Agaricomycotina</taxon>
        <taxon>Agaricomycetes</taxon>
        <taxon>Agaricomycetidae</taxon>
        <taxon>Agaricales</taxon>
        <taxon>Agaricineae</taxon>
        <taxon>Psathyrellaceae</taxon>
        <taxon>Coprinellus</taxon>
    </lineage>
</organism>
<dbReference type="EMBL" id="QPFP01000135">
    <property type="protein sequence ID" value="TEB20638.1"/>
    <property type="molecule type" value="Genomic_DNA"/>
</dbReference>
<protein>
    <submittedName>
        <fullName evidence="1">Uncharacterized protein</fullName>
    </submittedName>
</protein>
<proteinExistence type="predicted"/>
<comment type="caution">
    <text evidence="1">The sequence shown here is derived from an EMBL/GenBank/DDBJ whole genome shotgun (WGS) entry which is preliminary data.</text>
</comment>
<name>A0A4Y7SFJ3_COPMI</name>
<sequence length="115" mass="12542">MCRSPCVEDIRQGVDSLTNSGTKFETIPLLGSIIIRRSSCPSLALGHHCASNSTTRRASQVTRPCPGPCPPAMSNKGPLFVITLRKTEPGMDKRLVFSAPLSLRSPFTLNRERFA</sequence>
<dbReference type="AlphaFoldDB" id="A0A4Y7SFJ3"/>
<dbReference type="Proteomes" id="UP000298030">
    <property type="component" value="Unassembled WGS sequence"/>
</dbReference>
<evidence type="ECO:0000313" key="1">
    <source>
        <dbReference type="EMBL" id="TEB20638.1"/>
    </source>
</evidence>
<gene>
    <name evidence="1" type="ORF">FA13DRAFT_207127</name>
</gene>
<accession>A0A4Y7SFJ3</accession>
<evidence type="ECO:0000313" key="2">
    <source>
        <dbReference type="Proteomes" id="UP000298030"/>
    </source>
</evidence>
<reference evidence="1 2" key="1">
    <citation type="journal article" date="2019" name="Nat. Ecol. Evol.">
        <title>Megaphylogeny resolves global patterns of mushroom evolution.</title>
        <authorList>
            <person name="Varga T."/>
            <person name="Krizsan K."/>
            <person name="Foldi C."/>
            <person name="Dima B."/>
            <person name="Sanchez-Garcia M."/>
            <person name="Sanchez-Ramirez S."/>
            <person name="Szollosi G.J."/>
            <person name="Szarkandi J.G."/>
            <person name="Papp V."/>
            <person name="Albert L."/>
            <person name="Andreopoulos W."/>
            <person name="Angelini C."/>
            <person name="Antonin V."/>
            <person name="Barry K.W."/>
            <person name="Bougher N.L."/>
            <person name="Buchanan P."/>
            <person name="Buyck B."/>
            <person name="Bense V."/>
            <person name="Catcheside P."/>
            <person name="Chovatia M."/>
            <person name="Cooper J."/>
            <person name="Damon W."/>
            <person name="Desjardin D."/>
            <person name="Finy P."/>
            <person name="Geml J."/>
            <person name="Haridas S."/>
            <person name="Hughes K."/>
            <person name="Justo A."/>
            <person name="Karasinski D."/>
            <person name="Kautmanova I."/>
            <person name="Kiss B."/>
            <person name="Kocsube S."/>
            <person name="Kotiranta H."/>
            <person name="LaButti K.M."/>
            <person name="Lechner B.E."/>
            <person name="Liimatainen K."/>
            <person name="Lipzen A."/>
            <person name="Lukacs Z."/>
            <person name="Mihaltcheva S."/>
            <person name="Morgado L.N."/>
            <person name="Niskanen T."/>
            <person name="Noordeloos M.E."/>
            <person name="Ohm R.A."/>
            <person name="Ortiz-Santana B."/>
            <person name="Ovrebo C."/>
            <person name="Racz N."/>
            <person name="Riley R."/>
            <person name="Savchenko A."/>
            <person name="Shiryaev A."/>
            <person name="Soop K."/>
            <person name="Spirin V."/>
            <person name="Szebenyi C."/>
            <person name="Tomsovsky M."/>
            <person name="Tulloss R.E."/>
            <person name="Uehling J."/>
            <person name="Grigoriev I.V."/>
            <person name="Vagvolgyi C."/>
            <person name="Papp T."/>
            <person name="Martin F.M."/>
            <person name="Miettinen O."/>
            <person name="Hibbett D.S."/>
            <person name="Nagy L.G."/>
        </authorList>
    </citation>
    <scope>NUCLEOTIDE SEQUENCE [LARGE SCALE GENOMIC DNA]</scope>
    <source>
        <strain evidence="1 2">FP101781</strain>
    </source>
</reference>